<feature type="domain" description="UvrD-like helicase ATP-binding" evidence="18">
    <location>
        <begin position="37"/>
        <end position="528"/>
    </location>
</feature>
<evidence type="ECO:0000256" key="17">
    <source>
        <dbReference type="SAM" id="MobiDB-lite"/>
    </source>
</evidence>
<dbReference type="PROSITE" id="PS51198">
    <property type="entry name" value="UVRD_HELICASE_ATP_BIND"/>
    <property type="match status" value="1"/>
</dbReference>
<evidence type="ECO:0000256" key="11">
    <source>
        <dbReference type="ARBA" id="ARBA00034617"/>
    </source>
</evidence>
<dbReference type="InterPro" id="IPR011604">
    <property type="entry name" value="PDDEXK-like_dom_sf"/>
</dbReference>
<evidence type="ECO:0000256" key="9">
    <source>
        <dbReference type="ARBA" id="ARBA00023204"/>
    </source>
</evidence>
<evidence type="ECO:0000256" key="10">
    <source>
        <dbReference type="ARBA" id="ARBA00023235"/>
    </source>
</evidence>
<evidence type="ECO:0000256" key="5">
    <source>
        <dbReference type="ARBA" id="ARBA00022806"/>
    </source>
</evidence>
<keyword evidence="10" id="KW-0413">Isomerase</keyword>
<dbReference type="Pfam" id="PF00580">
    <property type="entry name" value="UvrD-helicase"/>
    <property type="match status" value="1"/>
</dbReference>
<dbReference type="GO" id="GO:0033202">
    <property type="term" value="C:DNA helicase complex"/>
    <property type="evidence" value="ECO:0007669"/>
    <property type="project" value="TreeGrafter"/>
</dbReference>
<sequence>MSGEKRNLETAGDQTGSGGQEGAASLRDQGLALLRAKAEADAAQLVASDPMASVFVSASAGSGKTKLLIDRLLRLMLPLFLPDREGEMRLVAGTDPARILCLTYTKAAAAEMATRLQDRLGRWVTLPEEKLAAELTALQVPDTPETRAQARGLFLRVLDLPGGLRIETIHAFCQSLLRRFPIEAAIDPRFSLMEESDSGIALRAALEEEVAAHPATVRDLAGQVGLDDLVKRLAELNEKAGRLRGLLARVSQQPDQVSEDYAHLLEIVSTDRARLQRDMQSLADEEKIRAGLQAALPLVTASAQQKYVQPLLQWLTTPAEKRDPARLQTLLLTQKGEVRKMESIITKEARKSQPDLPAWLTAEGERQLKLLEAGRALELLAVNRDFLQLAAPVLVRYQQEKTMRGLVDYNDLIARTRLLLNDPGAAWVMYKLDGGIDHLLLDEVQDTSGLQWEIAGALTEEFFSGEGVHDQARPRTVFAVGDFKQSIYSFQGAEPDQFHTWRDKFAQRVKKAGLLWAEPQLNVSFRSVPPVLETVDSVFAAQPASAGLRDGDAPLPAHVSARPGQGGRVELWPLVPQVEKEEGQETGPWRAPTVNRDRRTPPQILAAALADWLQEHLGRPLQPGTPPLKPEDVMILVPRRSAFLRALVRALKARQIPVVSFLRAEMLEQPAVQDVLTLCATLLLPQDDLSLACVLTSPLGGLSDASLMALCTDDGHRSLLGPSGRPLWTVLRSRHRERAEWRAAWERLEALFNRVDYETPYGLMVRILGQNGGRSALQARLGVEAAEPLDELLNAALRYEERHTPSLQGFLHWLQGAELTIRREAESVSDAVRLMTVHGAKGLQSRLVILPDTTSSGQREPGLLWEEVAGMEMPLWVPRRDMSVPASRYLAEQARERTRRERNRLLYVALTRASDSLLICGWEQGRPRRGEEGVGPEAEEPTDSEGGENWYQMCRAGLERLAGVKREAFERPLLKGDVSQEGEGWSGEKLVLEEACTQPEKSSEKPAAVVSESAALPDWLGQAPDWQVRLAPLEHALARPLTPSRPEGAEYGLQPPVPGPLDEAQDREGLQEGRDAAASAGPLALEARLKTAARLQGTSAASRRARAMQRGVLVHRLLQLLPDIAPDQRRGHALAYLQRPGWALASAEAEKLAGQVLQVMEAGALAPLFGAGSRAEQAVSGVLGRDSASDGPVSDGPVPDGAGRVVLGQVDRFCLHEDVLWLCDYKTGRRPPGNLAGVPEVYLRQMAAYRAVLQQIYPGLPARCFLVWTEGGDTGPLVMELPGPVLDRALQALLTESRP</sequence>
<evidence type="ECO:0000256" key="6">
    <source>
        <dbReference type="ARBA" id="ARBA00022839"/>
    </source>
</evidence>
<feature type="compositionally biased region" description="Basic and acidic residues" evidence="17">
    <location>
        <begin position="1064"/>
        <end position="1075"/>
    </location>
</feature>
<feature type="region of interest" description="Disordered" evidence="17">
    <location>
        <begin position="1040"/>
        <end position="1076"/>
    </location>
</feature>
<dbReference type="Proteomes" id="UP000315037">
    <property type="component" value="Unassembled WGS sequence"/>
</dbReference>
<proteinExistence type="predicted"/>
<dbReference type="EC" id="5.6.2.4" evidence="12"/>
<dbReference type="GO" id="GO:0004527">
    <property type="term" value="F:exonuclease activity"/>
    <property type="evidence" value="ECO:0007669"/>
    <property type="project" value="UniProtKB-KW"/>
</dbReference>
<keyword evidence="2 15" id="KW-0547">Nucleotide-binding</keyword>
<dbReference type="InterPro" id="IPR000212">
    <property type="entry name" value="DNA_helicase_UvrD/REP"/>
</dbReference>
<dbReference type="PROSITE" id="PS51217">
    <property type="entry name" value="UVRD_HELICASE_CTER"/>
    <property type="match status" value="1"/>
</dbReference>
<evidence type="ECO:0000256" key="3">
    <source>
        <dbReference type="ARBA" id="ARBA00022763"/>
    </source>
</evidence>
<evidence type="ECO:0000256" key="14">
    <source>
        <dbReference type="ARBA" id="ARBA00048988"/>
    </source>
</evidence>
<dbReference type="InterPro" id="IPR038726">
    <property type="entry name" value="PDDEXK_AddAB-type"/>
</dbReference>
<evidence type="ECO:0000256" key="15">
    <source>
        <dbReference type="PROSITE-ProRule" id="PRU00560"/>
    </source>
</evidence>
<dbReference type="Pfam" id="PF12705">
    <property type="entry name" value="PDDEXK_1"/>
    <property type="match status" value="1"/>
</dbReference>
<protein>
    <recommendedName>
        <fullName evidence="12">DNA 3'-5' helicase</fullName>
        <ecNumber evidence="12">5.6.2.4</ecNumber>
    </recommendedName>
    <alternativeName>
        <fullName evidence="13">DNA 3'-5' helicase II</fullName>
    </alternativeName>
</protein>
<evidence type="ECO:0000256" key="7">
    <source>
        <dbReference type="ARBA" id="ARBA00022840"/>
    </source>
</evidence>
<dbReference type="GO" id="GO:0000725">
    <property type="term" value="P:recombinational repair"/>
    <property type="evidence" value="ECO:0007669"/>
    <property type="project" value="TreeGrafter"/>
</dbReference>
<keyword evidence="6" id="KW-0269">Exonuclease</keyword>
<keyword evidence="16" id="KW-0175">Coiled coil</keyword>
<dbReference type="InterPro" id="IPR014016">
    <property type="entry name" value="UvrD-like_ATP-bd"/>
</dbReference>
<dbReference type="PANTHER" id="PTHR11070:SF2">
    <property type="entry name" value="ATP-DEPENDENT DNA HELICASE SRS2"/>
    <property type="match status" value="1"/>
</dbReference>
<keyword evidence="21" id="KW-1185">Reference proteome</keyword>
<gene>
    <name evidence="20" type="primary">addA</name>
    <name evidence="20" type="ORF">E3202_06965</name>
</gene>
<evidence type="ECO:0000256" key="8">
    <source>
        <dbReference type="ARBA" id="ARBA00023125"/>
    </source>
</evidence>
<dbReference type="NCBIfam" id="TIGR02784">
    <property type="entry name" value="addA_alphas"/>
    <property type="match status" value="1"/>
</dbReference>
<feature type="coiled-coil region" evidence="16">
    <location>
        <begin position="226"/>
        <end position="285"/>
    </location>
</feature>
<feature type="region of interest" description="Disordered" evidence="17">
    <location>
        <begin position="926"/>
        <end position="948"/>
    </location>
</feature>
<dbReference type="InterPro" id="IPR014017">
    <property type="entry name" value="DNA_helicase_UvrD-like_C"/>
</dbReference>
<dbReference type="SUPFAM" id="SSF52540">
    <property type="entry name" value="P-loop containing nucleoside triphosphate hydrolases"/>
    <property type="match status" value="1"/>
</dbReference>
<evidence type="ECO:0000256" key="4">
    <source>
        <dbReference type="ARBA" id="ARBA00022801"/>
    </source>
</evidence>
<feature type="domain" description="UvrD-like helicase C-terminal" evidence="19">
    <location>
        <begin position="538"/>
        <end position="842"/>
    </location>
</feature>
<feature type="binding site" evidence="15">
    <location>
        <begin position="58"/>
        <end position="65"/>
    </location>
    <ligand>
        <name>ATP</name>
        <dbReference type="ChEBI" id="CHEBI:30616"/>
    </ligand>
</feature>
<dbReference type="SUPFAM" id="SSF52980">
    <property type="entry name" value="Restriction endonuclease-like"/>
    <property type="match status" value="1"/>
</dbReference>
<keyword evidence="8" id="KW-0238">DNA-binding</keyword>
<comment type="catalytic activity">
    <reaction evidence="11">
        <text>Couples ATP hydrolysis with the unwinding of duplex DNA by translocating in the 3'-5' direction.</text>
        <dbReference type="EC" id="5.6.2.4"/>
    </reaction>
</comment>
<dbReference type="GO" id="GO:0043138">
    <property type="term" value="F:3'-5' DNA helicase activity"/>
    <property type="evidence" value="ECO:0007669"/>
    <property type="project" value="UniProtKB-EC"/>
</dbReference>
<evidence type="ECO:0000256" key="1">
    <source>
        <dbReference type="ARBA" id="ARBA00022722"/>
    </source>
</evidence>
<evidence type="ECO:0000256" key="16">
    <source>
        <dbReference type="SAM" id="Coils"/>
    </source>
</evidence>
<keyword evidence="9" id="KW-0234">DNA repair</keyword>
<evidence type="ECO:0000313" key="21">
    <source>
        <dbReference type="Proteomes" id="UP000315037"/>
    </source>
</evidence>
<evidence type="ECO:0000256" key="12">
    <source>
        <dbReference type="ARBA" id="ARBA00034808"/>
    </source>
</evidence>
<evidence type="ECO:0000259" key="19">
    <source>
        <dbReference type="PROSITE" id="PS51217"/>
    </source>
</evidence>
<dbReference type="InterPro" id="IPR027417">
    <property type="entry name" value="P-loop_NTPase"/>
</dbReference>
<dbReference type="InterPro" id="IPR014151">
    <property type="entry name" value="DNA_helicase_AddA"/>
</dbReference>
<dbReference type="Pfam" id="PF13361">
    <property type="entry name" value="UvrD_C"/>
    <property type="match status" value="1"/>
</dbReference>
<evidence type="ECO:0000259" key="18">
    <source>
        <dbReference type="PROSITE" id="PS51198"/>
    </source>
</evidence>
<keyword evidence="5 15" id="KW-0347">Helicase</keyword>
<evidence type="ECO:0000313" key="20">
    <source>
        <dbReference type="EMBL" id="TPW34242.1"/>
    </source>
</evidence>
<dbReference type="GO" id="GO:0005524">
    <property type="term" value="F:ATP binding"/>
    <property type="evidence" value="ECO:0007669"/>
    <property type="project" value="UniProtKB-UniRule"/>
</dbReference>
<accession>A0A506ULY7</accession>
<dbReference type="InterPro" id="IPR011335">
    <property type="entry name" value="Restrct_endonuc-II-like"/>
</dbReference>
<keyword evidence="1" id="KW-0540">Nuclease</keyword>
<dbReference type="RefSeq" id="WP_165600867.1">
    <property type="nucleotide sequence ID" value="NZ_SORZ01000002.1"/>
</dbReference>
<dbReference type="Gene3D" id="3.90.320.10">
    <property type="match status" value="1"/>
</dbReference>
<dbReference type="GO" id="GO:0003677">
    <property type="term" value="F:DNA binding"/>
    <property type="evidence" value="ECO:0007669"/>
    <property type="project" value="UniProtKB-KW"/>
</dbReference>
<dbReference type="Gene3D" id="3.40.50.300">
    <property type="entry name" value="P-loop containing nucleotide triphosphate hydrolases"/>
    <property type="match status" value="4"/>
</dbReference>
<keyword evidence="3" id="KW-0227">DNA damage</keyword>
<reference evidence="20 21" key="1">
    <citation type="submission" date="2019-03" db="EMBL/GenBank/DDBJ databases">
        <title>The complete genome sequence of Neokomagataea sp. Jb2 NBRC113641.</title>
        <authorList>
            <person name="Chua K.-O."/>
            <person name="Chan K.-G."/>
            <person name="See-Too W.-S."/>
        </authorList>
    </citation>
    <scope>NUCLEOTIDE SEQUENCE [LARGE SCALE GENOMIC DNA]</scope>
    <source>
        <strain evidence="20 21">Jb2</strain>
    </source>
</reference>
<feature type="region of interest" description="Disordered" evidence="17">
    <location>
        <begin position="1"/>
        <end position="23"/>
    </location>
</feature>
<dbReference type="EMBL" id="SORZ01000002">
    <property type="protein sequence ID" value="TPW34242.1"/>
    <property type="molecule type" value="Genomic_DNA"/>
</dbReference>
<keyword evidence="4 15" id="KW-0378">Hydrolase</keyword>
<dbReference type="PANTHER" id="PTHR11070">
    <property type="entry name" value="UVRD / RECB / PCRA DNA HELICASE FAMILY MEMBER"/>
    <property type="match status" value="1"/>
</dbReference>
<name>A0A506ULY7_9PROT</name>
<organism evidence="20 21">
    <name type="scientific">Oecophyllibacter saccharovorans</name>
    <dbReference type="NCBI Taxonomy" id="2558360"/>
    <lineage>
        <taxon>Bacteria</taxon>
        <taxon>Pseudomonadati</taxon>
        <taxon>Pseudomonadota</taxon>
        <taxon>Alphaproteobacteria</taxon>
        <taxon>Acetobacterales</taxon>
        <taxon>Acetobacteraceae</taxon>
        <taxon>Oecophyllibacter</taxon>
    </lineage>
</organism>
<evidence type="ECO:0000256" key="13">
    <source>
        <dbReference type="ARBA" id="ARBA00034923"/>
    </source>
</evidence>
<comment type="caution">
    <text evidence="20">The sequence shown here is derived from an EMBL/GenBank/DDBJ whole genome shotgun (WGS) entry which is preliminary data.</text>
</comment>
<dbReference type="GO" id="GO:0005829">
    <property type="term" value="C:cytosol"/>
    <property type="evidence" value="ECO:0007669"/>
    <property type="project" value="TreeGrafter"/>
</dbReference>
<comment type="catalytic activity">
    <reaction evidence="14">
        <text>ATP + H2O = ADP + phosphate + H(+)</text>
        <dbReference type="Rhea" id="RHEA:13065"/>
        <dbReference type="ChEBI" id="CHEBI:15377"/>
        <dbReference type="ChEBI" id="CHEBI:15378"/>
        <dbReference type="ChEBI" id="CHEBI:30616"/>
        <dbReference type="ChEBI" id="CHEBI:43474"/>
        <dbReference type="ChEBI" id="CHEBI:456216"/>
        <dbReference type="EC" id="5.6.2.4"/>
    </reaction>
</comment>
<feature type="compositionally biased region" description="Acidic residues" evidence="17">
    <location>
        <begin position="937"/>
        <end position="946"/>
    </location>
</feature>
<evidence type="ECO:0000256" key="2">
    <source>
        <dbReference type="ARBA" id="ARBA00022741"/>
    </source>
</evidence>
<keyword evidence="7 15" id="KW-0067">ATP-binding</keyword>